<dbReference type="PANTHER" id="PTHR39200">
    <property type="entry name" value="HYPOTHETICAL EXPORTED PROTEIN"/>
    <property type="match status" value="1"/>
</dbReference>
<keyword evidence="4" id="KW-1185">Reference proteome</keyword>
<gene>
    <name evidence="3" type="ORF">I5M27_13525</name>
</gene>
<dbReference type="Gene3D" id="2.160.20.120">
    <property type="match status" value="1"/>
</dbReference>
<proteinExistence type="predicted"/>
<dbReference type="EMBL" id="JAEHFX010000007">
    <property type="protein sequence ID" value="MBK0404009.1"/>
    <property type="molecule type" value="Genomic_DNA"/>
</dbReference>
<evidence type="ECO:0000256" key="1">
    <source>
        <dbReference type="SAM" id="SignalP"/>
    </source>
</evidence>
<keyword evidence="1" id="KW-0732">Signal</keyword>
<reference evidence="3 4" key="1">
    <citation type="submission" date="2020-12" db="EMBL/GenBank/DDBJ databases">
        <title>Bacterial novel species Adhaeribacter sp. BT258 isolated from soil.</title>
        <authorList>
            <person name="Jung H.-Y."/>
        </authorList>
    </citation>
    <scope>NUCLEOTIDE SEQUENCE [LARGE SCALE GENOMIC DNA]</scope>
    <source>
        <strain evidence="3 4">BT258</strain>
    </source>
</reference>
<accession>A0ABS1C3S1</accession>
<dbReference type="RefSeq" id="WP_200506848.1">
    <property type="nucleotide sequence ID" value="NZ_JAEHFX010000007.1"/>
</dbReference>
<name>A0ABS1C3S1_9BACT</name>
<dbReference type="Proteomes" id="UP000644147">
    <property type="component" value="Unassembled WGS sequence"/>
</dbReference>
<sequence length="243" mass="26300">MNLSFFKKHIAAFILVATAFSFSACEREVLRGHGDDVTRTRTVGNFDEIEMGGEFEVYLTQGPAKDIVLEGQENVLADVRTTTRNNKLEIDFRSHRVKISEPVRVYITTPELTSLSISGVNKVRGLTDWHINDLALKSSGSGEIDLTLLGADNVETRISGSGEINLKGEAYSHNLEISGSGKLAAFDLYTARTEVNISGSGKSDVRVAESLQAKISGSGTVRYKGNPAVSTSVSGSGKIQKWD</sequence>
<feature type="domain" description="Putative auto-transporter adhesin head GIN" evidence="2">
    <location>
        <begin position="45"/>
        <end position="227"/>
    </location>
</feature>
<dbReference type="InterPro" id="IPR021255">
    <property type="entry name" value="DUF2807"/>
</dbReference>
<dbReference type="PANTHER" id="PTHR39200:SF1">
    <property type="entry name" value="AUTO-TRANSPORTER ADHESIN HEAD GIN DOMAIN-CONTAINING PROTEIN-RELATED"/>
    <property type="match status" value="1"/>
</dbReference>
<organism evidence="3 4">
    <name type="scientific">Adhaeribacter terrigena</name>
    <dbReference type="NCBI Taxonomy" id="2793070"/>
    <lineage>
        <taxon>Bacteria</taxon>
        <taxon>Pseudomonadati</taxon>
        <taxon>Bacteroidota</taxon>
        <taxon>Cytophagia</taxon>
        <taxon>Cytophagales</taxon>
        <taxon>Hymenobacteraceae</taxon>
        <taxon>Adhaeribacter</taxon>
    </lineage>
</organism>
<feature type="chain" id="PRO_5046542625" evidence="1">
    <location>
        <begin position="25"/>
        <end position="243"/>
    </location>
</feature>
<evidence type="ECO:0000259" key="2">
    <source>
        <dbReference type="Pfam" id="PF10988"/>
    </source>
</evidence>
<dbReference type="Pfam" id="PF10988">
    <property type="entry name" value="DUF2807"/>
    <property type="match status" value="1"/>
</dbReference>
<evidence type="ECO:0000313" key="4">
    <source>
        <dbReference type="Proteomes" id="UP000644147"/>
    </source>
</evidence>
<dbReference type="PROSITE" id="PS51257">
    <property type="entry name" value="PROKAR_LIPOPROTEIN"/>
    <property type="match status" value="1"/>
</dbReference>
<comment type="caution">
    <text evidence="3">The sequence shown here is derived from an EMBL/GenBank/DDBJ whole genome shotgun (WGS) entry which is preliminary data.</text>
</comment>
<feature type="signal peptide" evidence="1">
    <location>
        <begin position="1"/>
        <end position="24"/>
    </location>
</feature>
<evidence type="ECO:0000313" key="3">
    <source>
        <dbReference type="EMBL" id="MBK0404009.1"/>
    </source>
</evidence>
<protein>
    <submittedName>
        <fullName evidence="3">DUF2807 domain-containing protein</fullName>
    </submittedName>
</protein>